<comment type="similarity">
    <text evidence="2">Belongs to the acyl-CoA dehydrogenase family.</text>
</comment>
<dbReference type="InterPro" id="IPR009100">
    <property type="entry name" value="AcylCoA_DH/oxidase_NM_dom_sf"/>
</dbReference>
<reference evidence="8 9" key="1">
    <citation type="journal article" date="2017" name="PLoS Biol.">
        <title>The sea cucumber genome provides insights into morphological evolution and visceral regeneration.</title>
        <authorList>
            <person name="Zhang X."/>
            <person name="Sun L."/>
            <person name="Yuan J."/>
            <person name="Sun Y."/>
            <person name="Gao Y."/>
            <person name="Zhang L."/>
            <person name="Li S."/>
            <person name="Dai H."/>
            <person name="Hamel J.F."/>
            <person name="Liu C."/>
            <person name="Yu Y."/>
            <person name="Liu S."/>
            <person name="Lin W."/>
            <person name="Guo K."/>
            <person name="Jin S."/>
            <person name="Xu P."/>
            <person name="Storey K.B."/>
            <person name="Huan P."/>
            <person name="Zhang T."/>
            <person name="Zhou Y."/>
            <person name="Zhang J."/>
            <person name="Lin C."/>
            <person name="Li X."/>
            <person name="Xing L."/>
            <person name="Huo D."/>
            <person name="Sun M."/>
            <person name="Wang L."/>
            <person name="Mercier A."/>
            <person name="Li F."/>
            <person name="Yang H."/>
            <person name="Xiang J."/>
        </authorList>
    </citation>
    <scope>NUCLEOTIDE SEQUENCE [LARGE SCALE GENOMIC DNA]</scope>
    <source>
        <strain evidence="8">Shaxun</strain>
        <tissue evidence="8">Muscle</tissue>
    </source>
</reference>
<accession>A0A2G8K4Z3</accession>
<dbReference type="SUPFAM" id="SSF56645">
    <property type="entry name" value="Acyl-CoA dehydrogenase NM domain-like"/>
    <property type="match status" value="1"/>
</dbReference>
<dbReference type="AlphaFoldDB" id="A0A2G8K4Z3"/>
<dbReference type="Pfam" id="PF02771">
    <property type="entry name" value="Acyl-CoA_dh_N"/>
    <property type="match status" value="1"/>
</dbReference>
<evidence type="ECO:0000256" key="1">
    <source>
        <dbReference type="ARBA" id="ARBA00001974"/>
    </source>
</evidence>
<keyword evidence="4" id="KW-0274">FAD</keyword>
<dbReference type="Proteomes" id="UP000230750">
    <property type="component" value="Unassembled WGS sequence"/>
</dbReference>
<dbReference type="InterPro" id="IPR050741">
    <property type="entry name" value="Acyl-CoA_dehydrogenase"/>
</dbReference>
<evidence type="ECO:0000313" key="8">
    <source>
        <dbReference type="EMBL" id="PIK43087.1"/>
    </source>
</evidence>
<organism evidence="8 9">
    <name type="scientific">Stichopus japonicus</name>
    <name type="common">Sea cucumber</name>
    <dbReference type="NCBI Taxonomy" id="307972"/>
    <lineage>
        <taxon>Eukaryota</taxon>
        <taxon>Metazoa</taxon>
        <taxon>Echinodermata</taxon>
        <taxon>Eleutherozoa</taxon>
        <taxon>Echinozoa</taxon>
        <taxon>Holothuroidea</taxon>
        <taxon>Aspidochirotacea</taxon>
        <taxon>Aspidochirotida</taxon>
        <taxon>Stichopodidae</taxon>
        <taxon>Apostichopus</taxon>
    </lineage>
</organism>
<evidence type="ECO:0000259" key="7">
    <source>
        <dbReference type="Pfam" id="PF02771"/>
    </source>
</evidence>
<dbReference type="GO" id="GO:0005737">
    <property type="term" value="C:cytoplasm"/>
    <property type="evidence" value="ECO:0007669"/>
    <property type="project" value="TreeGrafter"/>
</dbReference>
<dbReference type="OrthoDB" id="10262177at2759"/>
<keyword evidence="9" id="KW-1185">Reference proteome</keyword>
<keyword evidence="5" id="KW-0560">Oxidoreductase</keyword>
<dbReference type="Gene3D" id="1.10.540.10">
    <property type="entry name" value="Acyl-CoA dehydrogenase/oxidase, N-terminal domain"/>
    <property type="match status" value="1"/>
</dbReference>
<sequence>MLTSRISQSCRVTSQNVFRRFQSAQARLAESSIESMREENIFTEEHIALRQSLRKIIENEINPHVEQWENEKMFPAHRVMKILGSNGFLGVNKPVEYGGLGLDFSYSIAVAEELGNIDCGGIPMAIGVQTDMATPALARYHNYRGQRWRRLHHQWSKMWITSGTQADWMCLLANTGGEKAFFNKSLICLPLDTKGVDRTTKIEKIGMHSSDTAQVFFEDVRIPKKYLIGDEGQGFTYQMLQFQEERLFGVASVLLGLEKCIAYTIDYCRERKIFGKPILDNQVVHFRMAELATEIELLRSVLYRTVGKFLDGQDVTKRASMAKLKGGRLCREVSDSCLQYLGGSGFTHNPVSRTFRDGRLGSIGGGADEVMLSIICKYMGTLPGRKK</sequence>
<evidence type="ECO:0000256" key="5">
    <source>
        <dbReference type="ARBA" id="ARBA00023002"/>
    </source>
</evidence>
<dbReference type="Pfam" id="PF00441">
    <property type="entry name" value="Acyl-CoA_dh_1"/>
    <property type="match status" value="1"/>
</dbReference>
<evidence type="ECO:0000259" key="6">
    <source>
        <dbReference type="Pfam" id="PF00441"/>
    </source>
</evidence>
<proteinExistence type="inferred from homology"/>
<dbReference type="InterPro" id="IPR037069">
    <property type="entry name" value="AcylCoA_DH/ox_N_sf"/>
</dbReference>
<dbReference type="PANTHER" id="PTHR48083:SF6">
    <property type="entry name" value="ACYL-COA DEHYDROGENASE 6"/>
    <property type="match status" value="1"/>
</dbReference>
<name>A0A2G8K4Z3_STIJA</name>
<keyword evidence="3" id="KW-0285">Flavoprotein</keyword>
<evidence type="ECO:0000256" key="3">
    <source>
        <dbReference type="ARBA" id="ARBA00022630"/>
    </source>
</evidence>
<dbReference type="Gene3D" id="2.40.110.10">
    <property type="entry name" value="Butyryl-CoA Dehydrogenase, subunit A, domain 2"/>
    <property type="match status" value="1"/>
</dbReference>
<protein>
    <recommendedName>
        <fullName evidence="10">Acyl-CoA dehydrogenase 6</fullName>
    </recommendedName>
</protein>
<evidence type="ECO:0000256" key="2">
    <source>
        <dbReference type="ARBA" id="ARBA00009347"/>
    </source>
</evidence>
<dbReference type="STRING" id="307972.A0A2G8K4Z3"/>
<evidence type="ECO:0000313" key="9">
    <source>
        <dbReference type="Proteomes" id="UP000230750"/>
    </source>
</evidence>
<dbReference type="InterPro" id="IPR036250">
    <property type="entry name" value="AcylCo_DH-like_C"/>
</dbReference>
<comment type="cofactor">
    <cofactor evidence="1">
        <name>FAD</name>
        <dbReference type="ChEBI" id="CHEBI:57692"/>
    </cofactor>
</comment>
<dbReference type="GO" id="GO:0033539">
    <property type="term" value="P:fatty acid beta-oxidation using acyl-CoA dehydrogenase"/>
    <property type="evidence" value="ECO:0007669"/>
    <property type="project" value="TreeGrafter"/>
</dbReference>
<comment type="caution">
    <text evidence="8">The sequence shown here is derived from an EMBL/GenBank/DDBJ whole genome shotgun (WGS) entry which is preliminary data.</text>
</comment>
<dbReference type="InterPro" id="IPR013786">
    <property type="entry name" value="AcylCoA_DH/ox_N"/>
</dbReference>
<dbReference type="GO" id="GO:0003995">
    <property type="term" value="F:acyl-CoA dehydrogenase activity"/>
    <property type="evidence" value="ECO:0007669"/>
    <property type="project" value="TreeGrafter"/>
</dbReference>
<feature type="domain" description="Acyl-CoA dehydrogenase/oxidase C-terminal" evidence="6">
    <location>
        <begin position="232"/>
        <end position="377"/>
    </location>
</feature>
<evidence type="ECO:0008006" key="10">
    <source>
        <dbReference type="Google" id="ProtNLM"/>
    </source>
</evidence>
<evidence type="ECO:0000256" key="4">
    <source>
        <dbReference type="ARBA" id="ARBA00022827"/>
    </source>
</evidence>
<dbReference type="SUPFAM" id="SSF47203">
    <property type="entry name" value="Acyl-CoA dehydrogenase C-terminal domain-like"/>
    <property type="match status" value="1"/>
</dbReference>
<dbReference type="InterPro" id="IPR009075">
    <property type="entry name" value="AcylCo_DH/oxidase_C"/>
</dbReference>
<dbReference type="Gene3D" id="1.20.140.10">
    <property type="entry name" value="Butyryl-CoA Dehydrogenase, subunit A, domain 3"/>
    <property type="match status" value="1"/>
</dbReference>
<dbReference type="PANTHER" id="PTHR48083">
    <property type="entry name" value="MEDIUM-CHAIN SPECIFIC ACYL-COA DEHYDROGENASE, MITOCHONDRIAL-RELATED"/>
    <property type="match status" value="1"/>
</dbReference>
<feature type="domain" description="Acyl-CoA dehydrogenase/oxidase N-terminal" evidence="7">
    <location>
        <begin position="43"/>
        <end position="140"/>
    </location>
</feature>
<dbReference type="InterPro" id="IPR046373">
    <property type="entry name" value="Acyl-CoA_Oxase/DH_mid-dom_sf"/>
</dbReference>
<dbReference type="EMBL" id="MRZV01000877">
    <property type="protein sequence ID" value="PIK43087.1"/>
    <property type="molecule type" value="Genomic_DNA"/>
</dbReference>
<dbReference type="GO" id="GO:0050660">
    <property type="term" value="F:flavin adenine dinucleotide binding"/>
    <property type="evidence" value="ECO:0007669"/>
    <property type="project" value="InterPro"/>
</dbReference>
<gene>
    <name evidence="8" type="ORF">BSL78_20063</name>
</gene>